<dbReference type="InterPro" id="IPR050109">
    <property type="entry name" value="HTH-type_TetR-like_transc_reg"/>
</dbReference>
<reference evidence="5 6" key="1">
    <citation type="journal article" date="2019" name="Emerg. Microbes Infect.">
        <title>Comprehensive subspecies identification of 175 nontuberculous mycobacteria species based on 7547 genomic profiles.</title>
        <authorList>
            <person name="Matsumoto Y."/>
            <person name="Kinjo T."/>
            <person name="Motooka D."/>
            <person name="Nabeya D."/>
            <person name="Jung N."/>
            <person name="Uechi K."/>
            <person name="Horii T."/>
            <person name="Iida T."/>
            <person name="Fujita J."/>
            <person name="Nakamura S."/>
        </authorList>
    </citation>
    <scope>NUCLEOTIDE SEQUENCE [LARGE SCALE GENOMIC DNA]</scope>
    <source>
        <strain evidence="5 6">JCM 14233</strain>
    </source>
</reference>
<dbReference type="PANTHER" id="PTHR30055:SF209">
    <property type="entry name" value="POSSIBLE TRANSCRIPTIONAL REGULATORY PROTEIN (PROBABLY TETR-FAMILY)"/>
    <property type="match status" value="1"/>
</dbReference>
<evidence type="ECO:0000313" key="6">
    <source>
        <dbReference type="Proteomes" id="UP000467236"/>
    </source>
</evidence>
<keyword evidence="1 2" id="KW-0238">DNA-binding</keyword>
<dbReference type="Pfam" id="PF00440">
    <property type="entry name" value="TetR_N"/>
    <property type="match status" value="1"/>
</dbReference>
<dbReference type="Proteomes" id="UP000467236">
    <property type="component" value="Chromosome"/>
</dbReference>
<name>A0A7I7MMQ6_9MYCO</name>
<feature type="domain" description="HTH tetR-type" evidence="4">
    <location>
        <begin position="21"/>
        <end position="81"/>
    </location>
</feature>
<proteinExistence type="predicted"/>
<evidence type="ECO:0000256" key="1">
    <source>
        <dbReference type="ARBA" id="ARBA00023125"/>
    </source>
</evidence>
<dbReference type="PROSITE" id="PS50977">
    <property type="entry name" value="HTH_TETR_2"/>
    <property type="match status" value="1"/>
</dbReference>
<evidence type="ECO:0000256" key="2">
    <source>
        <dbReference type="PROSITE-ProRule" id="PRU00335"/>
    </source>
</evidence>
<keyword evidence="6" id="KW-1185">Reference proteome</keyword>
<feature type="region of interest" description="Disordered" evidence="3">
    <location>
        <begin position="1"/>
        <end position="20"/>
    </location>
</feature>
<protein>
    <recommendedName>
        <fullName evidence="4">HTH tetR-type domain-containing protein</fullName>
    </recommendedName>
</protein>
<gene>
    <name evidence="5" type="ORF">MSHI_14470</name>
</gene>
<dbReference type="KEGG" id="mshj:MSHI_14470"/>
<sequence>MVMSRRVAPTRPAHGNQARAERTRALAIDVTVEIVLNEGIAAASGRHIADKAGVTWGVIQYHFGDRDGLLMAVVDQGFDELLDALGSLPPATPDTPTRDRVEAVVTAAWRATSSPTSRAANEILIGTRATRGAAAAGHLSRLAKTFTTLGETIGHDLDPTQSAAIGGHLLTALRGMIATQLIMPRPVDTADDRRVLVEILSGYLDRHGVDANGWIR</sequence>
<dbReference type="GO" id="GO:0003700">
    <property type="term" value="F:DNA-binding transcription factor activity"/>
    <property type="evidence" value="ECO:0007669"/>
    <property type="project" value="TreeGrafter"/>
</dbReference>
<dbReference type="GO" id="GO:0000976">
    <property type="term" value="F:transcription cis-regulatory region binding"/>
    <property type="evidence" value="ECO:0007669"/>
    <property type="project" value="TreeGrafter"/>
</dbReference>
<evidence type="ECO:0000313" key="5">
    <source>
        <dbReference type="EMBL" id="BBX73541.1"/>
    </source>
</evidence>
<dbReference type="Gene3D" id="1.10.357.10">
    <property type="entry name" value="Tetracycline Repressor, domain 2"/>
    <property type="match status" value="1"/>
</dbReference>
<evidence type="ECO:0000259" key="4">
    <source>
        <dbReference type="PROSITE" id="PS50977"/>
    </source>
</evidence>
<dbReference type="InterPro" id="IPR001647">
    <property type="entry name" value="HTH_TetR"/>
</dbReference>
<accession>A0A7I7MMQ6</accession>
<organism evidence="5 6">
    <name type="scientific">Mycobacterium shinjukuense</name>
    <dbReference type="NCBI Taxonomy" id="398694"/>
    <lineage>
        <taxon>Bacteria</taxon>
        <taxon>Bacillati</taxon>
        <taxon>Actinomycetota</taxon>
        <taxon>Actinomycetes</taxon>
        <taxon>Mycobacteriales</taxon>
        <taxon>Mycobacteriaceae</taxon>
        <taxon>Mycobacterium</taxon>
    </lineage>
</organism>
<dbReference type="InterPro" id="IPR009057">
    <property type="entry name" value="Homeodomain-like_sf"/>
</dbReference>
<dbReference type="EMBL" id="AP022575">
    <property type="protein sequence ID" value="BBX73541.1"/>
    <property type="molecule type" value="Genomic_DNA"/>
</dbReference>
<feature type="DNA-binding region" description="H-T-H motif" evidence="2">
    <location>
        <begin position="44"/>
        <end position="63"/>
    </location>
</feature>
<dbReference type="PANTHER" id="PTHR30055">
    <property type="entry name" value="HTH-TYPE TRANSCRIPTIONAL REGULATOR RUTR"/>
    <property type="match status" value="1"/>
</dbReference>
<dbReference type="AlphaFoldDB" id="A0A7I7MMQ6"/>
<dbReference type="SUPFAM" id="SSF46689">
    <property type="entry name" value="Homeodomain-like"/>
    <property type="match status" value="1"/>
</dbReference>
<evidence type="ECO:0000256" key="3">
    <source>
        <dbReference type="SAM" id="MobiDB-lite"/>
    </source>
</evidence>